<gene>
    <name evidence="2" type="ORF">SMAC_02026</name>
    <name evidence="3" type="ORF">SMAC_08669</name>
</gene>
<accession>F7WAL5</accession>
<proteinExistence type="predicted"/>
<name>F7WAL5_SORMK</name>
<organism evidence="3 4">
    <name type="scientific">Sordaria macrospora (strain ATCC MYA-333 / DSM 997 / K(L3346) / K-hell)</name>
    <dbReference type="NCBI Taxonomy" id="771870"/>
    <lineage>
        <taxon>Eukaryota</taxon>
        <taxon>Fungi</taxon>
        <taxon>Dikarya</taxon>
        <taxon>Ascomycota</taxon>
        <taxon>Pezizomycotina</taxon>
        <taxon>Sordariomycetes</taxon>
        <taxon>Sordariomycetidae</taxon>
        <taxon>Sordariales</taxon>
        <taxon>Sordariaceae</taxon>
        <taxon>Sordaria</taxon>
    </lineage>
</organism>
<sequence length="133" mass="15840">MEQWRRHRVWERARQRCFEEEAMEQQGLHYHQQQQQQQQWRNLSEQNCDPFLWDRRPSHFRGKIAWDSPSYTYNWAWIWEDNQVDDMAGAYGEANTKKTPVGTAKKAVSDEQAVGTAVTDEQAVETAEDEEHV</sequence>
<dbReference type="AlphaFoldDB" id="F7WAL5"/>
<evidence type="ECO:0000313" key="3">
    <source>
        <dbReference type="EMBL" id="CCC14210.1"/>
    </source>
</evidence>
<reference evidence="3 4" key="1">
    <citation type="journal article" date="2010" name="PLoS Genet.">
        <title>De novo assembly of a 40 Mb eukaryotic genome from short sequence reads: Sordaria macrospora, a model organism for fungal morphogenesis.</title>
        <authorList>
            <person name="Nowrousian M."/>
            <person name="Stajich J."/>
            <person name="Chu M."/>
            <person name="Engh I."/>
            <person name="Espagne E."/>
            <person name="Halliday K."/>
            <person name="Kamerewerd J."/>
            <person name="Kempken F."/>
            <person name="Knab B."/>
            <person name="Kuo H.C."/>
            <person name="Osiewacz H.D."/>
            <person name="Poeggeler S."/>
            <person name="Read N."/>
            <person name="Seiler S."/>
            <person name="Smith K."/>
            <person name="Zickler D."/>
            <person name="Kueck U."/>
            <person name="Freitag M."/>
        </authorList>
    </citation>
    <scope>NUCLEOTIDE SEQUENCE [LARGE SCALE GENOMIC DNA]</scope>
    <source>
        <strain evidence="4">ATCC MYA-333 / DSM 997 / K(L3346) / K-hell</strain>
        <strain evidence="3">K-hell</strain>
        <tissue evidence="3">Mycelium</tissue>
    </source>
</reference>
<feature type="region of interest" description="Disordered" evidence="1">
    <location>
        <begin position="111"/>
        <end position="133"/>
    </location>
</feature>
<dbReference type="VEuPathDB" id="FungiDB:SMAC_02026"/>
<dbReference type="EMBL" id="CABT02000018">
    <property type="protein sequence ID" value="CCC11369.1"/>
    <property type="molecule type" value="Genomic_DNA"/>
</dbReference>
<dbReference type="EMBL" id="CABT02000063">
    <property type="protein sequence ID" value="CCC14210.1"/>
    <property type="molecule type" value="Genomic_DNA"/>
</dbReference>
<feature type="compositionally biased region" description="Acidic residues" evidence="1">
    <location>
        <begin position="122"/>
        <end position="133"/>
    </location>
</feature>
<dbReference type="HOGENOM" id="CLU_1907991_0_0_1"/>
<keyword evidence="4" id="KW-1185">Reference proteome</keyword>
<dbReference type="Proteomes" id="UP000001881">
    <property type="component" value="Unassembled WGS sequence"/>
</dbReference>
<dbReference type="VEuPathDB" id="FungiDB:SMAC_08669"/>
<evidence type="ECO:0000256" key="1">
    <source>
        <dbReference type="SAM" id="MobiDB-lite"/>
    </source>
</evidence>
<dbReference type="InParanoid" id="F7WAL5"/>
<evidence type="ECO:0000313" key="2">
    <source>
        <dbReference type="EMBL" id="CCC11369.1"/>
    </source>
</evidence>
<reference evidence="3" key="2">
    <citation type="submission" date="2011-05" db="EMBL/GenBank/DDBJ databases">
        <authorList>
            <person name="Nowrousian M."/>
        </authorList>
    </citation>
    <scope>NUCLEOTIDE SEQUENCE</scope>
    <source>
        <strain evidence="3">K-hell</strain>
        <tissue evidence="3">Mycelium</tissue>
    </source>
</reference>
<comment type="caution">
    <text evidence="3">The sequence shown here is derived from an EMBL/GenBank/DDBJ whole genome shotgun (WGS) entry which is preliminary data.</text>
</comment>
<protein>
    <submittedName>
        <fullName evidence="2">WGS project CABT00000000 data, contig 2.18</fullName>
    </submittedName>
    <submittedName>
        <fullName evidence="3">WGS project CABT00000000 data, contig 2.63</fullName>
    </submittedName>
</protein>
<evidence type="ECO:0000313" key="4">
    <source>
        <dbReference type="Proteomes" id="UP000001881"/>
    </source>
</evidence>